<proteinExistence type="predicted"/>
<gene>
    <name evidence="2" type="ORF">GCM10022207_24860</name>
</gene>
<dbReference type="InterPro" id="IPR036513">
    <property type="entry name" value="STAS_dom_sf"/>
</dbReference>
<name>A0ABP7JZI1_9ACTN</name>
<dbReference type="Proteomes" id="UP001501563">
    <property type="component" value="Unassembled WGS sequence"/>
</dbReference>
<feature type="domain" description="STAS" evidence="1">
    <location>
        <begin position="31"/>
        <end position="103"/>
    </location>
</feature>
<evidence type="ECO:0000313" key="2">
    <source>
        <dbReference type="EMBL" id="GAA3860244.1"/>
    </source>
</evidence>
<dbReference type="Pfam" id="PF13466">
    <property type="entry name" value="STAS_2"/>
    <property type="match status" value="1"/>
</dbReference>
<reference evidence="3" key="1">
    <citation type="journal article" date="2019" name="Int. J. Syst. Evol. Microbiol.">
        <title>The Global Catalogue of Microorganisms (GCM) 10K type strain sequencing project: providing services to taxonomists for standard genome sequencing and annotation.</title>
        <authorList>
            <consortium name="The Broad Institute Genomics Platform"/>
            <consortium name="The Broad Institute Genome Sequencing Center for Infectious Disease"/>
            <person name="Wu L."/>
            <person name="Ma J."/>
        </authorList>
    </citation>
    <scope>NUCLEOTIDE SEQUENCE [LARGE SCALE GENOMIC DNA]</scope>
    <source>
        <strain evidence="3">JCM 16578</strain>
    </source>
</reference>
<dbReference type="PROSITE" id="PS50801">
    <property type="entry name" value="STAS"/>
    <property type="match status" value="1"/>
</dbReference>
<dbReference type="InterPro" id="IPR002645">
    <property type="entry name" value="STAS_dom"/>
</dbReference>
<dbReference type="RefSeq" id="WP_345547903.1">
    <property type="nucleotide sequence ID" value="NZ_BAAAZA010000006.1"/>
</dbReference>
<accession>A0ABP7JZI1</accession>
<evidence type="ECO:0000313" key="3">
    <source>
        <dbReference type="Proteomes" id="UP001501563"/>
    </source>
</evidence>
<keyword evidence="3" id="KW-1185">Reference proteome</keyword>
<comment type="caution">
    <text evidence="2">The sequence shown here is derived from an EMBL/GenBank/DDBJ whole genome shotgun (WGS) entry which is preliminary data.</text>
</comment>
<dbReference type="Gene3D" id="3.30.750.24">
    <property type="entry name" value="STAS domain"/>
    <property type="match status" value="1"/>
</dbReference>
<sequence>MDVSVEAGHSVASWCGGIRLEVYPLMGRPGVRAIGEIGLDTRTAWREVLARLVRSSADRLHVDPSRVTFIDVAGVTDLAVAARSLSGGRRIVVHRPLPQLARVPAVCRPELGGIEVTP</sequence>
<dbReference type="SUPFAM" id="SSF52091">
    <property type="entry name" value="SpoIIaa-like"/>
    <property type="match status" value="1"/>
</dbReference>
<protein>
    <submittedName>
        <fullName evidence="2">STAS domain-containing protein</fullName>
    </submittedName>
</protein>
<dbReference type="EMBL" id="BAAAZA010000006">
    <property type="protein sequence ID" value="GAA3860244.1"/>
    <property type="molecule type" value="Genomic_DNA"/>
</dbReference>
<evidence type="ECO:0000259" key="1">
    <source>
        <dbReference type="PROSITE" id="PS50801"/>
    </source>
</evidence>
<organism evidence="2 3">
    <name type="scientific">Streptomyces lannensis</name>
    <dbReference type="NCBI Taxonomy" id="766498"/>
    <lineage>
        <taxon>Bacteria</taxon>
        <taxon>Bacillati</taxon>
        <taxon>Actinomycetota</taxon>
        <taxon>Actinomycetes</taxon>
        <taxon>Kitasatosporales</taxon>
        <taxon>Streptomycetaceae</taxon>
        <taxon>Streptomyces</taxon>
    </lineage>
</organism>
<dbReference type="InterPro" id="IPR058548">
    <property type="entry name" value="MlaB-like_STAS"/>
</dbReference>